<protein>
    <submittedName>
        <fullName evidence="2">Uncharacterized protein</fullName>
    </submittedName>
</protein>
<accession>A0AAI8YYY8</accession>
<comment type="caution">
    <text evidence="2">The sequence shown here is derived from an EMBL/GenBank/DDBJ whole genome shotgun (WGS) entry which is preliminary data.</text>
</comment>
<evidence type="ECO:0000313" key="2">
    <source>
        <dbReference type="EMBL" id="CAK4014589.1"/>
    </source>
</evidence>
<proteinExistence type="predicted"/>
<name>A0AAI8YYY8_9PEZI</name>
<feature type="compositionally biased region" description="Low complexity" evidence="1">
    <location>
        <begin position="174"/>
        <end position="184"/>
    </location>
</feature>
<feature type="compositionally biased region" description="Basic and acidic residues" evidence="1">
    <location>
        <begin position="58"/>
        <end position="73"/>
    </location>
</feature>
<organism evidence="2 3">
    <name type="scientific">Lecanosticta acicola</name>
    <dbReference type="NCBI Taxonomy" id="111012"/>
    <lineage>
        <taxon>Eukaryota</taxon>
        <taxon>Fungi</taxon>
        <taxon>Dikarya</taxon>
        <taxon>Ascomycota</taxon>
        <taxon>Pezizomycotina</taxon>
        <taxon>Dothideomycetes</taxon>
        <taxon>Dothideomycetidae</taxon>
        <taxon>Mycosphaerellales</taxon>
        <taxon>Mycosphaerellaceae</taxon>
        <taxon>Lecanosticta</taxon>
    </lineage>
</organism>
<reference evidence="2" key="1">
    <citation type="submission" date="2023-11" db="EMBL/GenBank/DDBJ databases">
        <authorList>
            <person name="Alioto T."/>
            <person name="Alioto T."/>
            <person name="Gomez Garrido J."/>
        </authorList>
    </citation>
    <scope>NUCLEOTIDE SEQUENCE</scope>
</reference>
<feature type="region of interest" description="Disordered" evidence="1">
    <location>
        <begin position="58"/>
        <end position="107"/>
    </location>
</feature>
<evidence type="ECO:0000313" key="3">
    <source>
        <dbReference type="Proteomes" id="UP001296104"/>
    </source>
</evidence>
<feature type="compositionally biased region" description="Basic and acidic residues" evidence="1">
    <location>
        <begin position="92"/>
        <end position="107"/>
    </location>
</feature>
<dbReference type="EMBL" id="CAVMBE010000025">
    <property type="protein sequence ID" value="CAK4014589.1"/>
    <property type="molecule type" value="Genomic_DNA"/>
</dbReference>
<sequence length="388" mass="42015">MTPRQETWRQVRAAGRQAQQERLNIMARGLPHSAFLGIARKNEALDNAALQIELENGAREDAANTDGEKEERNRKARGRRAGKKEGEAEDQVAAKKERRMKMTDKENIEETVDRIPADGAVGGAVQQKSVTTSQHDPMAEFSKAQPKQKAVAVAPLAKKSILGAEKSGNRIEQANLAGNANDGAAQKKPVNTARRTAVGKRTIDEVASLSSSEDEQGNRTRKKTSAAAGRGIAKPPAKKAKKPVAAGEEEEKEESTPKKKPAAAKKNVSKPVAKKTKKLVAVDYEDPLLQNCGGEKQWPLFPGRAQRKPSNTIGIAQIPLTEKDDFSAALKQVVGFYFDRGGEIIVDEEGAVVLRFPLASTAQMVKDEIDGKEVAGKKVQVTYVVGAW</sequence>
<gene>
    <name evidence="2" type="ORF">LECACI_7A004539</name>
</gene>
<evidence type="ECO:0000256" key="1">
    <source>
        <dbReference type="SAM" id="MobiDB-lite"/>
    </source>
</evidence>
<dbReference type="AlphaFoldDB" id="A0AAI8YYY8"/>
<feature type="region of interest" description="Disordered" evidence="1">
    <location>
        <begin position="173"/>
        <end position="271"/>
    </location>
</feature>
<dbReference type="Proteomes" id="UP001296104">
    <property type="component" value="Unassembled WGS sequence"/>
</dbReference>
<keyword evidence="3" id="KW-1185">Reference proteome</keyword>